<evidence type="ECO:0000259" key="2">
    <source>
        <dbReference type="Pfam" id="PF01757"/>
    </source>
</evidence>
<keyword evidence="5" id="KW-1185">Reference proteome</keyword>
<protein>
    <submittedName>
        <fullName evidence="4">Acyltransferase family protein</fullName>
        <ecNumber evidence="4">2.3.1.-</ecNumber>
    </submittedName>
</protein>
<reference evidence="4 5" key="1">
    <citation type="submission" date="2024-09" db="EMBL/GenBank/DDBJ databases">
        <title>Novel species of the genus Pelomonas and Roseateles isolated from streams.</title>
        <authorList>
            <person name="Lu H."/>
        </authorList>
    </citation>
    <scope>NUCLEOTIDE SEQUENCE [LARGE SCALE GENOMIC DNA]</scope>
    <source>
        <strain evidence="4 5">DC23W</strain>
    </source>
</reference>
<evidence type="ECO:0000313" key="4">
    <source>
        <dbReference type="EMBL" id="MFG6414615.1"/>
    </source>
</evidence>
<name>A0ABW7EM89_9BURK</name>
<keyword evidence="1" id="KW-1133">Transmembrane helix</keyword>
<evidence type="ECO:0000313" key="5">
    <source>
        <dbReference type="Proteomes" id="UP001606300"/>
    </source>
</evidence>
<feature type="domain" description="Acyltransferase 3" evidence="2">
    <location>
        <begin position="12"/>
        <end position="331"/>
    </location>
</feature>
<keyword evidence="4" id="KW-0808">Transferase</keyword>
<keyword evidence="1" id="KW-0812">Transmembrane</keyword>
<organism evidence="4 5">
    <name type="scientific">Pelomonas dachongensis</name>
    <dbReference type="NCBI Taxonomy" id="3299029"/>
    <lineage>
        <taxon>Bacteria</taxon>
        <taxon>Pseudomonadati</taxon>
        <taxon>Pseudomonadota</taxon>
        <taxon>Betaproteobacteria</taxon>
        <taxon>Burkholderiales</taxon>
        <taxon>Sphaerotilaceae</taxon>
        <taxon>Roseateles</taxon>
    </lineage>
</organism>
<feature type="transmembrane region" description="Helical" evidence="1">
    <location>
        <begin position="78"/>
        <end position="98"/>
    </location>
</feature>
<dbReference type="InterPro" id="IPR002656">
    <property type="entry name" value="Acyl_transf_3_dom"/>
</dbReference>
<dbReference type="EMBL" id="JBIGHY010000003">
    <property type="protein sequence ID" value="MFG6414615.1"/>
    <property type="molecule type" value="Genomic_DNA"/>
</dbReference>
<dbReference type="Pfam" id="PF19040">
    <property type="entry name" value="SGNH"/>
    <property type="match status" value="1"/>
</dbReference>
<feature type="transmembrane region" description="Helical" evidence="1">
    <location>
        <begin position="167"/>
        <end position="185"/>
    </location>
</feature>
<feature type="transmembrane region" description="Helical" evidence="1">
    <location>
        <begin position="346"/>
        <end position="367"/>
    </location>
</feature>
<keyword evidence="1" id="KW-0472">Membrane</keyword>
<dbReference type="GO" id="GO:0016746">
    <property type="term" value="F:acyltransferase activity"/>
    <property type="evidence" value="ECO:0007669"/>
    <property type="project" value="UniProtKB-KW"/>
</dbReference>
<dbReference type="EC" id="2.3.1.-" evidence="4"/>
<dbReference type="RefSeq" id="WP_394470685.1">
    <property type="nucleotide sequence ID" value="NZ_JBIGHY010000003.1"/>
</dbReference>
<dbReference type="Pfam" id="PF01757">
    <property type="entry name" value="Acyl_transf_3"/>
    <property type="match status" value="1"/>
</dbReference>
<accession>A0ABW7EM89</accession>
<dbReference type="InterPro" id="IPR050879">
    <property type="entry name" value="Acyltransferase_3"/>
</dbReference>
<feature type="transmembrane region" description="Helical" evidence="1">
    <location>
        <begin position="286"/>
        <end position="303"/>
    </location>
</feature>
<evidence type="ECO:0000259" key="3">
    <source>
        <dbReference type="Pfam" id="PF19040"/>
    </source>
</evidence>
<feature type="transmembrane region" description="Helical" evidence="1">
    <location>
        <begin position="249"/>
        <end position="265"/>
    </location>
</feature>
<feature type="transmembrane region" description="Helical" evidence="1">
    <location>
        <begin position="38"/>
        <end position="58"/>
    </location>
</feature>
<feature type="transmembrane region" description="Helical" evidence="1">
    <location>
        <begin position="315"/>
        <end position="334"/>
    </location>
</feature>
<proteinExistence type="predicted"/>
<dbReference type="PANTHER" id="PTHR23028">
    <property type="entry name" value="ACETYLTRANSFERASE"/>
    <property type="match status" value="1"/>
</dbReference>
<dbReference type="PANTHER" id="PTHR23028:SF53">
    <property type="entry name" value="ACYL_TRANSF_3 DOMAIN-CONTAINING PROTEIN"/>
    <property type="match status" value="1"/>
</dbReference>
<comment type="caution">
    <text evidence="4">The sequence shown here is derived from an EMBL/GenBank/DDBJ whole genome shotgun (WGS) entry which is preliminary data.</text>
</comment>
<evidence type="ECO:0000256" key="1">
    <source>
        <dbReference type="SAM" id="Phobius"/>
    </source>
</evidence>
<gene>
    <name evidence="4" type="ORF">ACG02S_11980</name>
</gene>
<keyword evidence="4" id="KW-0012">Acyltransferase</keyword>
<dbReference type="Proteomes" id="UP001606300">
    <property type="component" value="Unassembled WGS sequence"/>
</dbReference>
<sequence length="657" mass="70380">MSTTADTSHRWDIQALRGLAVAGVLLQHAAPGLLRGGYLGVDLFFVISGFLITGQVLAGLRAGRFSLAGFYARRARRLLPAAYVVLALTMLASPWALAPLERADLAHQHWGALGFASNFVLWAQSGYFDVAAELKPLLHFWSLSLEEQYYLLLPALLMGVGTGRRGLGVLVGLTLASLLLGLALQRVDASAAFYLLPSRAWELGIGSLAAWAHASGWRAPAATRWPATVLLLSLLLMPLPAWGGFGHPGANALLVTLATATLLLSRGRAQAPRVLAPVVRLGDISYALYLVHWPLIAFVNNAWVGPPDAPGLAQARWIAAAVSLPLGWLLWRGVEQPTRRWPLPRTWRGWGAVLGATALLAVLPLLLPSPQGDTDARRPNHGFSVSCDQWERWVDRPECRNAAQPRWAVWGDSYAMHLVPGLAPLAPGLVQMTESSCGPLPGLVPWRPDAPAGASFTRDWARQCERFNRSVIQALRAPGAPGVVIVSSLLEQYLGPPGGQLLRIDGALEREVAPAQAEDELVAAAARLAEALRAQGRRLVWVSAPPKGGFDAGACVERRQLGQFTLGAPVDCGITLADAPPLAKRATALLQRFEREAGVPVLWLHASLCSGGVCRTADADGLAFYRDAGHLSVAGSRRLLPQVATRQSIEALAGLNR</sequence>
<feature type="domain" description="SGNH" evidence="3">
    <location>
        <begin position="387"/>
        <end position="644"/>
    </location>
</feature>
<dbReference type="InterPro" id="IPR043968">
    <property type="entry name" value="SGNH"/>
</dbReference>